<feature type="region of interest" description="Disordered" evidence="11">
    <location>
        <begin position="1"/>
        <end position="223"/>
    </location>
</feature>
<dbReference type="Gene3D" id="2.40.50.40">
    <property type="match status" value="2"/>
</dbReference>
<dbReference type="GO" id="GO:0003682">
    <property type="term" value="F:chromatin binding"/>
    <property type="evidence" value="ECO:0007669"/>
    <property type="project" value="TreeGrafter"/>
</dbReference>
<dbReference type="GO" id="GO:0140658">
    <property type="term" value="F:ATP-dependent chromatin remodeler activity"/>
    <property type="evidence" value="ECO:0007669"/>
    <property type="project" value="TreeGrafter"/>
</dbReference>
<evidence type="ECO:0000256" key="6">
    <source>
        <dbReference type="ARBA" id="ARBA00023015"/>
    </source>
</evidence>
<keyword evidence="5" id="KW-0067">ATP-binding</keyword>
<evidence type="ECO:0000259" key="12">
    <source>
        <dbReference type="PROSITE" id="PS50013"/>
    </source>
</evidence>
<evidence type="ECO:0000256" key="8">
    <source>
        <dbReference type="ARBA" id="ARBA00023163"/>
    </source>
</evidence>
<feature type="region of interest" description="Disordered" evidence="11">
    <location>
        <begin position="875"/>
        <end position="983"/>
    </location>
</feature>
<feature type="compositionally biased region" description="Acidic residues" evidence="11">
    <location>
        <begin position="76"/>
        <end position="87"/>
    </location>
</feature>
<comment type="subcellular location">
    <subcellularLocation>
        <location evidence="1">Nucleus</location>
    </subcellularLocation>
</comment>
<keyword evidence="10" id="KW-0175">Coiled coil</keyword>
<protein>
    <recommendedName>
        <fullName evidence="12">Chromo domain-containing protein</fullName>
    </recommendedName>
</protein>
<feature type="compositionally biased region" description="Basic and acidic residues" evidence="11">
    <location>
        <begin position="1114"/>
        <end position="1134"/>
    </location>
</feature>
<dbReference type="Gene3D" id="1.10.10.60">
    <property type="entry name" value="Homeodomain-like"/>
    <property type="match status" value="1"/>
</dbReference>
<comment type="similarity">
    <text evidence="2">Belongs to the SNF2/RAD54 helicase family.</text>
</comment>
<dbReference type="GO" id="GO:0005524">
    <property type="term" value="F:ATP binding"/>
    <property type="evidence" value="ECO:0007669"/>
    <property type="project" value="UniProtKB-KW"/>
</dbReference>
<dbReference type="InterPro" id="IPR016197">
    <property type="entry name" value="Chromo-like_dom_sf"/>
</dbReference>
<dbReference type="Pfam" id="PF23588">
    <property type="entry name" value="HTH_CHD1_Hrp3"/>
    <property type="match status" value="1"/>
</dbReference>
<keyword evidence="9" id="KW-0539">Nucleus</keyword>
<feature type="domain" description="Chromo" evidence="12">
    <location>
        <begin position="369"/>
        <end position="429"/>
    </location>
</feature>
<evidence type="ECO:0000256" key="5">
    <source>
        <dbReference type="ARBA" id="ARBA00022840"/>
    </source>
</evidence>
<dbReference type="PROSITE" id="PS50013">
    <property type="entry name" value="CHROMO_2"/>
    <property type="match status" value="2"/>
</dbReference>
<keyword evidence="7" id="KW-0238">DNA-binding</keyword>
<comment type="subunit">
    <text evidence="3">Component of the NuA4 histone acetyltransferase complex.</text>
</comment>
<feature type="domain" description="Chromo" evidence="12">
    <location>
        <begin position="269"/>
        <end position="340"/>
    </location>
</feature>
<feature type="compositionally biased region" description="Polar residues" evidence="11">
    <location>
        <begin position="1"/>
        <end position="10"/>
    </location>
</feature>
<evidence type="ECO:0000256" key="2">
    <source>
        <dbReference type="ARBA" id="ARBA00007025"/>
    </source>
</evidence>
<dbReference type="EMBL" id="LJZO01000047">
    <property type="protein sequence ID" value="ROV90833.1"/>
    <property type="molecule type" value="Genomic_DNA"/>
</dbReference>
<evidence type="ECO:0000256" key="4">
    <source>
        <dbReference type="ARBA" id="ARBA00022741"/>
    </source>
</evidence>
<evidence type="ECO:0000313" key="14">
    <source>
        <dbReference type="Proteomes" id="UP000284375"/>
    </source>
</evidence>
<dbReference type="SMART" id="SM01176">
    <property type="entry name" value="DUF4208"/>
    <property type="match status" value="1"/>
</dbReference>
<keyword evidence="14" id="KW-1185">Reference proteome</keyword>
<dbReference type="GO" id="GO:0003677">
    <property type="term" value="F:DNA binding"/>
    <property type="evidence" value="ECO:0007669"/>
    <property type="project" value="UniProtKB-KW"/>
</dbReference>
<reference evidence="13 14" key="1">
    <citation type="submission" date="2015-09" db="EMBL/GenBank/DDBJ databases">
        <title>Host preference determinants of Valsa canker pathogens revealed by comparative genomics.</title>
        <authorList>
            <person name="Yin Z."/>
            <person name="Huang L."/>
        </authorList>
    </citation>
    <scope>NUCLEOTIDE SEQUENCE [LARGE SCALE GENOMIC DNA]</scope>
    <source>
        <strain evidence="13 14">YSFL</strain>
    </source>
</reference>
<dbReference type="CDD" id="cd18660">
    <property type="entry name" value="CD1_tandem"/>
    <property type="match status" value="1"/>
</dbReference>
<organism evidence="13 14">
    <name type="scientific">Cytospora chrysosperma</name>
    <name type="common">Cytospora canker fungus</name>
    <name type="synonym">Sphaeria chrysosperma</name>
    <dbReference type="NCBI Taxonomy" id="252740"/>
    <lineage>
        <taxon>Eukaryota</taxon>
        <taxon>Fungi</taxon>
        <taxon>Dikarya</taxon>
        <taxon>Ascomycota</taxon>
        <taxon>Pezizomycotina</taxon>
        <taxon>Sordariomycetes</taxon>
        <taxon>Sordariomycetidae</taxon>
        <taxon>Diaporthales</taxon>
        <taxon>Cytosporaceae</taxon>
        <taxon>Cytospora</taxon>
    </lineage>
</organism>
<feature type="compositionally biased region" description="Acidic residues" evidence="11">
    <location>
        <begin position="1135"/>
        <end position="1144"/>
    </location>
</feature>
<evidence type="ECO:0000256" key="10">
    <source>
        <dbReference type="SAM" id="Coils"/>
    </source>
</evidence>
<feature type="compositionally biased region" description="Basic and acidic residues" evidence="11">
    <location>
        <begin position="961"/>
        <end position="983"/>
    </location>
</feature>
<evidence type="ECO:0000256" key="3">
    <source>
        <dbReference type="ARBA" id="ARBA00011353"/>
    </source>
</evidence>
<feature type="region of interest" description="Disordered" evidence="11">
    <location>
        <begin position="1114"/>
        <end position="1216"/>
    </location>
</feature>
<dbReference type="GO" id="GO:0042393">
    <property type="term" value="F:histone binding"/>
    <property type="evidence" value="ECO:0007669"/>
    <property type="project" value="TreeGrafter"/>
</dbReference>
<feature type="compositionally biased region" description="Basic and acidic residues" evidence="11">
    <location>
        <begin position="1154"/>
        <end position="1169"/>
    </location>
</feature>
<name>A0A423VIT2_CYTCH</name>
<dbReference type="AlphaFoldDB" id="A0A423VIT2"/>
<dbReference type="PROSITE" id="PS00598">
    <property type="entry name" value="CHROMO_1"/>
    <property type="match status" value="1"/>
</dbReference>
<dbReference type="InterPro" id="IPR056302">
    <property type="entry name" value="CHD1-2/Hrp3_HTH"/>
</dbReference>
<feature type="compositionally biased region" description="Acidic residues" evidence="11">
    <location>
        <begin position="99"/>
        <end position="108"/>
    </location>
</feature>
<dbReference type="Proteomes" id="UP000284375">
    <property type="component" value="Unassembled WGS sequence"/>
</dbReference>
<feature type="compositionally biased region" description="Basic and acidic residues" evidence="11">
    <location>
        <begin position="929"/>
        <end position="953"/>
    </location>
</feature>
<dbReference type="InterPro" id="IPR000953">
    <property type="entry name" value="Chromo/chromo_shadow_dom"/>
</dbReference>
<evidence type="ECO:0000256" key="1">
    <source>
        <dbReference type="ARBA" id="ARBA00004123"/>
    </source>
</evidence>
<feature type="compositionally biased region" description="Basic and acidic residues" evidence="11">
    <location>
        <begin position="1175"/>
        <end position="1202"/>
    </location>
</feature>
<comment type="caution">
    <text evidence="13">The sequence shown here is derived from an EMBL/GenBank/DDBJ whole genome shotgun (WGS) entry which is preliminary data.</text>
</comment>
<evidence type="ECO:0000313" key="13">
    <source>
        <dbReference type="EMBL" id="ROV90833.1"/>
    </source>
</evidence>
<keyword evidence="8" id="KW-0804">Transcription</keyword>
<dbReference type="SUPFAM" id="SSF54160">
    <property type="entry name" value="Chromo domain-like"/>
    <property type="match status" value="2"/>
</dbReference>
<evidence type="ECO:0000256" key="7">
    <source>
        <dbReference type="ARBA" id="ARBA00023125"/>
    </source>
</evidence>
<keyword evidence="6" id="KW-0805">Transcription regulation</keyword>
<sequence length="1216" mass="140208">MSASPESSPVNGHVSPVASPVAVQLLDPDPSDSDLSDVQAPDVASPSSDSANNLNSNALDGPVGDSDEASSPSENDASDDGDFDDVADSPASPRSNDGQNEEAAESASDDSRTAPKRKAGLTLEEEYIRENPELYGLRRSSRPQQRKMIVDEDDDSESDSVVVNRRAVKKRRVDRSLPSSKRETPLRQTSMNDSDSDTYGGARARALQKKARRQAVAQPTLAFNEKRWNNRRAAQVSAGAYQESDAEQDDDSELTPAYWAGAEAEDNSPYIEKILRHELQEGVEWSPDVTRHDFNYLIKWQGKSHMHNTWETTESVAGFRGFRRLENYYRRSIEFELSMKFDDEDITPEQKEQYNLDREREKEAIEDYTKVERVVAVRDGDDGTEYLIKWKGLQYDECTWESGYEISERAQDQIDQFLDRSKRNWLSDRRETNLETRGRMTKLDTQPDYIFNVLVTSYDYILLDADFMKTIKWQVLAALREKFQDRGLKVDEAKTAEDIQMILKMRSQNLFEQSGNQEKLEKLDIDAILEQAEETKTAVDDKLNLSSGGIDWDNWMQVTDVKVDEMALDWDQIIPADQLAVIKADEDKKKNDAYLAKAMEENAPRKVTLKNVKKGTEADRAERMAKKREREQQELEELEEQRALLSDPRRPLNEKETRNLIRAFFRYGSMDDRGDEVVHEARLSDRNRDFLHAIIDDLISISQVAVDASNEKVREEEEKTGKTLAKKDKKAVLVDFGEVRKVNAETVLERPPQLRLLRNILAEQDNPLNFRLPEAAKAAHYSCDWGAREDGMLLIGIDKYGFGAWTQIRDDATLQMQEKFFLEEHRVDKKEERKKTDDKSIQSPGAVHLVRRAEYLLSVLMAKYSDDIAAKKAVENHHRSKKNLVLNGHRRSDVNSASGSPAPQLAKKSGQTRDRNRDRLHNDHHRSRSIADERGTPRPEHKRKHTDDHEDRHIKHRRVEHGHGDTRHGSLDKSAKDNRTKLDSEALDRLNRRREEAVQRFNRLMELDDNKLDIRDNEQLIWSLLKPVRVNFKRIMYTTQDHIASAKERAKIMGSELRQIGNHLTGLKDAGLPAEQLDGLMPQFWDFLSTVWPIGEIEVTGDKLAKMYRTLAEKDKGKDKKDGVEKKPSKKRDDLEDGEIDDEEEARRRARREMRRESSEDVRRDYRRDDHRHRAYENGDRLSFRRDRDRPLNERGLADRGRPSWSPDNQHRQSPY</sequence>
<dbReference type="OrthoDB" id="5857104at2759"/>
<feature type="compositionally biased region" description="Polar residues" evidence="11">
    <location>
        <begin position="1206"/>
        <end position="1216"/>
    </location>
</feature>
<dbReference type="InterPro" id="IPR023780">
    <property type="entry name" value="Chromo_domain"/>
</dbReference>
<evidence type="ECO:0000256" key="9">
    <source>
        <dbReference type="ARBA" id="ARBA00023242"/>
    </source>
</evidence>
<feature type="compositionally biased region" description="Low complexity" evidence="11">
    <location>
        <begin position="36"/>
        <end position="60"/>
    </location>
</feature>
<dbReference type="GO" id="GO:0000785">
    <property type="term" value="C:chromatin"/>
    <property type="evidence" value="ECO:0007669"/>
    <property type="project" value="TreeGrafter"/>
</dbReference>
<dbReference type="STRING" id="252740.A0A423VIT2"/>
<dbReference type="SMART" id="SM00298">
    <property type="entry name" value="CHROMO"/>
    <property type="match status" value="2"/>
</dbReference>
<dbReference type="GO" id="GO:0016887">
    <property type="term" value="F:ATP hydrolysis activity"/>
    <property type="evidence" value="ECO:0007669"/>
    <property type="project" value="TreeGrafter"/>
</dbReference>
<dbReference type="GO" id="GO:0005634">
    <property type="term" value="C:nucleus"/>
    <property type="evidence" value="ECO:0007669"/>
    <property type="project" value="UniProtKB-SubCell"/>
</dbReference>
<dbReference type="GO" id="GO:0034728">
    <property type="term" value="P:nucleosome organization"/>
    <property type="evidence" value="ECO:0007669"/>
    <property type="project" value="TreeGrafter"/>
</dbReference>
<gene>
    <name evidence="13" type="ORF">VSDG_07988</name>
</gene>
<dbReference type="PANTHER" id="PTHR45623">
    <property type="entry name" value="CHROMODOMAIN-HELICASE-DNA-BINDING PROTEIN 3-RELATED-RELATED"/>
    <property type="match status" value="1"/>
</dbReference>
<evidence type="ECO:0000256" key="11">
    <source>
        <dbReference type="SAM" id="MobiDB-lite"/>
    </source>
</evidence>
<dbReference type="PANTHER" id="PTHR45623:SF14">
    <property type="entry name" value="CHROMODOMAIN-HELICASE-DNA-BINDING PROTEIN 1"/>
    <property type="match status" value="1"/>
</dbReference>
<dbReference type="Gene3D" id="6.10.140.1440">
    <property type="match status" value="1"/>
</dbReference>
<proteinExistence type="inferred from homology"/>
<feature type="coiled-coil region" evidence="10">
    <location>
        <begin position="618"/>
        <end position="648"/>
    </location>
</feature>
<dbReference type="InterPro" id="IPR025260">
    <property type="entry name" value="CHD1-like_C"/>
</dbReference>
<keyword evidence="4" id="KW-0547">Nucleotide-binding</keyword>
<dbReference type="CDD" id="cd18659">
    <property type="entry name" value="CD2_tandem"/>
    <property type="match status" value="1"/>
</dbReference>
<dbReference type="InterPro" id="IPR023779">
    <property type="entry name" value="Chromodomain_CS"/>
</dbReference>
<accession>A0A423VIT2</accession>
<feature type="compositionally biased region" description="Basic and acidic residues" evidence="11">
    <location>
        <begin position="911"/>
        <end position="921"/>
    </location>
</feature>
<dbReference type="Pfam" id="PF00385">
    <property type="entry name" value="Chromo"/>
    <property type="match status" value="2"/>
</dbReference>
<dbReference type="Pfam" id="PF13907">
    <property type="entry name" value="CHD1-like_C"/>
    <property type="match status" value="1"/>
</dbReference>